<keyword evidence="2" id="KW-0813">Transport</keyword>
<dbReference type="GO" id="GO:0000149">
    <property type="term" value="F:SNARE binding"/>
    <property type="evidence" value="ECO:0007669"/>
    <property type="project" value="TreeGrafter"/>
</dbReference>
<accession>A0A814HJF8</accession>
<keyword evidence="4" id="KW-0653">Protein transport</keyword>
<dbReference type="GO" id="GO:0015031">
    <property type="term" value="P:protein transport"/>
    <property type="evidence" value="ECO:0007669"/>
    <property type="project" value="UniProtKB-KW"/>
</dbReference>
<evidence type="ECO:0000256" key="3">
    <source>
        <dbReference type="ARBA" id="ARBA00022824"/>
    </source>
</evidence>
<feature type="domain" description="Sec39" evidence="5">
    <location>
        <begin position="153"/>
        <end position="357"/>
    </location>
</feature>
<dbReference type="Pfam" id="PF22913">
    <property type="entry name" value="NBAS_11th"/>
    <property type="match status" value="1"/>
</dbReference>
<feature type="domain" description="Sec39" evidence="5">
    <location>
        <begin position="428"/>
        <end position="746"/>
    </location>
</feature>
<gene>
    <name evidence="7" type="ORF">OXX778_LOCUS16933</name>
</gene>
<evidence type="ECO:0008006" key="9">
    <source>
        <dbReference type="Google" id="ProtNLM"/>
    </source>
</evidence>
<comment type="subcellular location">
    <subcellularLocation>
        <location evidence="1">Endoplasmic reticulum</location>
    </subcellularLocation>
</comment>
<evidence type="ECO:0000313" key="7">
    <source>
        <dbReference type="EMBL" id="CAF1011878.1"/>
    </source>
</evidence>
<proteinExistence type="predicted"/>
<feature type="domain" description="NBAS subunit of NRZ tethering complex C-terminal" evidence="6">
    <location>
        <begin position="1382"/>
        <end position="1508"/>
    </location>
</feature>
<evidence type="ECO:0000259" key="5">
    <source>
        <dbReference type="Pfam" id="PF08314"/>
    </source>
</evidence>
<evidence type="ECO:0000259" key="6">
    <source>
        <dbReference type="Pfam" id="PF22913"/>
    </source>
</evidence>
<comment type="caution">
    <text evidence="7">The sequence shown here is derived from an EMBL/GenBank/DDBJ whole genome shotgun (WGS) entry which is preliminary data.</text>
</comment>
<dbReference type="GO" id="GO:0070939">
    <property type="term" value="C:Dsl1/NZR complex"/>
    <property type="evidence" value="ECO:0007669"/>
    <property type="project" value="TreeGrafter"/>
</dbReference>
<dbReference type="Pfam" id="PF08314">
    <property type="entry name" value="Sec39"/>
    <property type="match status" value="2"/>
</dbReference>
<dbReference type="PANTHER" id="PTHR15922:SF2">
    <property type="entry name" value="NBAS SUBUNIT OF NRZ TETHERING COMPLEX"/>
    <property type="match status" value="1"/>
</dbReference>
<evidence type="ECO:0000313" key="8">
    <source>
        <dbReference type="Proteomes" id="UP000663879"/>
    </source>
</evidence>
<protein>
    <recommendedName>
        <fullName evidence="9">Neuroblastoma-amplified sequence</fullName>
    </recommendedName>
</protein>
<dbReference type="InterPro" id="IPR054751">
    <property type="entry name" value="NBAS_C"/>
</dbReference>
<keyword evidence="8" id="KW-1185">Reference proteome</keyword>
<dbReference type="Proteomes" id="UP000663879">
    <property type="component" value="Unassembled WGS sequence"/>
</dbReference>
<dbReference type="InterPro" id="IPR013244">
    <property type="entry name" value="Sec39_domain"/>
</dbReference>
<dbReference type="OrthoDB" id="19988at2759"/>
<sequence>SKIKKRSWILHECEERVSPDIDVTKYLIEFGLRGTDLDSLIAINENDNNRFVFSSKIDIDDDEDDEPYDKFNPILVEKRKKKIEEARMKKLSKLDPKNLTLMQKELCSIRHKLLTFMDRLNVYEQILGGSIKAAERFDSDQYLKIRTKSVYEIALDYAREGDANAVEILFCYYSKELKHHQLEILNNFPETLDPDEYAKLLPKIENSKVQLYDEPDEIRDEKDWIELPEFSHLIPIDSHNSNGEITLDQVQNWYSNRVIEIENLSGLVDIALSFAQLAYANGCKNMSELIENLKTLYTLTYECKIGLNDNFLQIPYNLSSICKLNEIDKLDLIMKHSNETSNELYTKNLQDWLLPFVLRRPTLQACEQLLREYLIKVSKTDLNPCIRLLNLKIKSKTQSNLPISNFNLNEINLVSIIIDCLYVNEMPEQLNLCHQLVNDINSASKTDTQNQHNKDRLILTHHQQQQIKLVQEHLKACELFKKYNVNKTLSFIKQSCCTNESCRDALVKLTWSASKRTNHLKLNEWIELMKDLSYLQSHLYKDLIDYKDCTEIFLTSLLGSRNLENIKLAEDWLKDIYNVDKEAAVCLAVKSAQEYFNSSSNYFDPDMDFAKASLNLVQNLVFDSKTLNKEQIRLNSEVLNSDPMLASCLKMITSEYDLITSMKLIADFNYSILPVQVRVKENKLDILKDILKKNENSYKNCDKLLELARNLHVNSTNSNEIPEVMLLIAENALEKNNFTILNQMCAHLIRLNCESAWLCVYKLALNIANYLCESHEIQVSIPQGDEQLEAIYSHPREKYLFSSICHHKFNFKTTYRISKEKTVTNLAEIAKYLAFVVTNCDIDYIQIILFQKMSIESARNSLEMDDEIDIMSKKSDKFNFDYLNSNYFSEKNGQIEVKKLKKNNFKIKKILKKLDHFKKELITDPSVLNHVISLLNNLTNLEVKIAFSYLLGLGDKELGLFYEDQKYLEFNSDKSYEFLIHLLALNLCGELIEDNLDFKSIIYEFSREELSDFVSAQDKTKFRSENSFRLYKQINKQFTEFDHHNQLEHLNAGIDLDRFERDEIYKEETILGLSMDLNRFKLACSLAKFYSVDLWKVYLSFTEYLLCDSTDLTLDQIETNLKPLTHVLAQRMDEYKKSMNERVYDFIDGKQLDKLILFYELLGDNESEVHVKNLKKLKSADLGPDFDYKEMLKRPFEIIEPFLDDSNLQLFSKIIQKITNSNPSKLHVIWCLKKFWTKIDCLIRENGGGVDLWSDTQNLNRLYDNFESLSESIKKLDFQSDFLFFVKELTLSEKSSRKLNIQIRKDLLKRINKIIKSQKLDQGQPEFDMVNKELTKIQNSIKLIENVEKLLCSVNKKNDKFISNLDTQLRRLNEEENDKLKIYENFLTDMFLEGYSIEILNSLIKLFEINESTSVKKLIQLSLNNLCIELKKDSKKLDKLNLLLETISSYLTTANESGKTKSKKGSQIEARIISDEDVMDCMRSFCNDQQIDIKIRLFILEELKKIVKNMKDEDLMLLLVYKTNAILTTCDYFDKKTSQIDSISIENDEKRKSLITNYVKLSETKNQFSALLSLLKTWPMFEHTENPSEKPLNLILTKIILNEIDFLQLINDLNEDKFLNLSDKDFGHIRKSVVTEKESDANLNVYKISFLKMGLLLRNSEIVESLKKFINTLDLKFLKVLEMNKGNFESVESDELFIRFVNDNELMGLITRDNFYLEIINTNFYTVFTYYLTRNESREKLNEIVRVLKKNGFSMEAAKLLCDAESSSSLFKTLSFSLAMIEKFTN</sequence>
<evidence type="ECO:0000256" key="1">
    <source>
        <dbReference type="ARBA" id="ARBA00004240"/>
    </source>
</evidence>
<dbReference type="PANTHER" id="PTHR15922">
    <property type="entry name" value="NEUROBLASTOMA-AMPLIFIED SEQUENCE"/>
    <property type="match status" value="1"/>
</dbReference>
<evidence type="ECO:0000256" key="2">
    <source>
        <dbReference type="ARBA" id="ARBA00022448"/>
    </source>
</evidence>
<dbReference type="GO" id="GO:0006890">
    <property type="term" value="P:retrograde vesicle-mediated transport, Golgi to endoplasmic reticulum"/>
    <property type="evidence" value="ECO:0007669"/>
    <property type="project" value="InterPro"/>
</dbReference>
<dbReference type="EMBL" id="CAJNOC010004164">
    <property type="protein sequence ID" value="CAF1011878.1"/>
    <property type="molecule type" value="Genomic_DNA"/>
</dbReference>
<organism evidence="7 8">
    <name type="scientific">Brachionus calyciflorus</name>
    <dbReference type="NCBI Taxonomy" id="104777"/>
    <lineage>
        <taxon>Eukaryota</taxon>
        <taxon>Metazoa</taxon>
        <taxon>Spiralia</taxon>
        <taxon>Gnathifera</taxon>
        <taxon>Rotifera</taxon>
        <taxon>Eurotatoria</taxon>
        <taxon>Monogononta</taxon>
        <taxon>Pseudotrocha</taxon>
        <taxon>Ploima</taxon>
        <taxon>Brachionidae</taxon>
        <taxon>Brachionus</taxon>
    </lineage>
</organism>
<name>A0A814HJF8_9BILA</name>
<feature type="non-terminal residue" evidence="7">
    <location>
        <position position="1786"/>
    </location>
</feature>
<keyword evidence="3" id="KW-0256">Endoplasmic reticulum</keyword>
<evidence type="ECO:0000256" key="4">
    <source>
        <dbReference type="ARBA" id="ARBA00022927"/>
    </source>
</evidence>
<reference evidence="7" key="1">
    <citation type="submission" date="2021-02" db="EMBL/GenBank/DDBJ databases">
        <authorList>
            <person name="Nowell W R."/>
        </authorList>
    </citation>
    <scope>NUCLEOTIDE SEQUENCE</scope>
    <source>
        <strain evidence="7">Ploen Becks lab</strain>
    </source>
</reference>